<name>A0AAN7KRV9_9MYRT</name>
<feature type="region of interest" description="Disordered" evidence="9">
    <location>
        <begin position="245"/>
        <end position="276"/>
    </location>
</feature>
<accession>A0AAN7KRV9</accession>
<dbReference type="GO" id="GO:0003677">
    <property type="term" value="F:DNA binding"/>
    <property type="evidence" value="ECO:0007669"/>
    <property type="project" value="UniProtKB-UniRule"/>
</dbReference>
<dbReference type="Pfam" id="PF02701">
    <property type="entry name" value="Zn_ribbon_Dof"/>
    <property type="match status" value="1"/>
</dbReference>
<evidence type="ECO:0000256" key="8">
    <source>
        <dbReference type="PROSITE-ProRule" id="PRU00071"/>
    </source>
</evidence>
<keyword evidence="4" id="KW-0805">Transcription regulation</keyword>
<sequence length="449" mass="49334">MEDGKDPGIELFGRQIPLSDAEASDSALPSSSEIGYTENPGEQEEEEEEEEEENEDDDGEETAKDYPLSEEQCIESMQQEDGPGTVSKKSAKHKALLDSENPKTPSLYEEMAKPRAPSAQKEQTCKSSSEEKQKDLKKPDKILPCPRCKSMDTKFCYYNNYNVNQPRHFCKSCQRYWTSGGTMRNVPVGAGRRKNKGSASHNYRSEALQEARIHSPNGTRGIPSLNGSGNVLSFNANAPIYNPATSLHGSEDTGRSNCSSGSPVIIPNSADGETGTCQMEQKPMSNLNGFIPQVPCHSWPYFAAVPGIFPLGLGIPYYAPVDFWNCTASHDSWTFPWLFPRGEKVQCSVSNSPTLGKHSREEDELQKKEKNGCVLVPKTLRINDPTEAAKSTIWATLGIKNDHRSGTAGGLFKAFQTKGSHKSEVPETSRVLCANPAALSRSIKFHESS</sequence>
<evidence type="ECO:0000256" key="2">
    <source>
        <dbReference type="ARBA" id="ARBA00022771"/>
    </source>
</evidence>
<evidence type="ECO:0000256" key="3">
    <source>
        <dbReference type="ARBA" id="ARBA00022833"/>
    </source>
</evidence>
<keyword evidence="12" id="KW-1185">Reference proteome</keyword>
<dbReference type="PANTHER" id="PTHR31089:SF1">
    <property type="entry name" value="CYCLIC DOF FACTOR 3"/>
    <property type="match status" value="1"/>
</dbReference>
<dbReference type="GO" id="GO:0008270">
    <property type="term" value="F:zinc ion binding"/>
    <property type="evidence" value="ECO:0007669"/>
    <property type="project" value="UniProtKB-KW"/>
</dbReference>
<organism evidence="11 12">
    <name type="scientific">Trapa incisa</name>
    <dbReference type="NCBI Taxonomy" id="236973"/>
    <lineage>
        <taxon>Eukaryota</taxon>
        <taxon>Viridiplantae</taxon>
        <taxon>Streptophyta</taxon>
        <taxon>Embryophyta</taxon>
        <taxon>Tracheophyta</taxon>
        <taxon>Spermatophyta</taxon>
        <taxon>Magnoliopsida</taxon>
        <taxon>eudicotyledons</taxon>
        <taxon>Gunneridae</taxon>
        <taxon>Pentapetalae</taxon>
        <taxon>rosids</taxon>
        <taxon>malvids</taxon>
        <taxon>Myrtales</taxon>
        <taxon>Lythraceae</taxon>
        <taxon>Trapa</taxon>
    </lineage>
</organism>
<dbReference type="GO" id="GO:0003700">
    <property type="term" value="F:DNA-binding transcription factor activity"/>
    <property type="evidence" value="ECO:0007669"/>
    <property type="project" value="InterPro"/>
</dbReference>
<evidence type="ECO:0000256" key="6">
    <source>
        <dbReference type="ARBA" id="ARBA00023163"/>
    </source>
</evidence>
<feature type="domain" description="Dof-type" evidence="10">
    <location>
        <begin position="143"/>
        <end position="197"/>
    </location>
</feature>
<dbReference type="InterPro" id="IPR003851">
    <property type="entry name" value="Znf_Dof"/>
</dbReference>
<evidence type="ECO:0000256" key="9">
    <source>
        <dbReference type="SAM" id="MobiDB-lite"/>
    </source>
</evidence>
<evidence type="ECO:0000313" key="11">
    <source>
        <dbReference type="EMBL" id="KAK4767917.1"/>
    </source>
</evidence>
<keyword evidence="3" id="KW-0862">Zinc</keyword>
<keyword evidence="5 8" id="KW-0238">DNA-binding</keyword>
<feature type="compositionally biased region" description="Basic and acidic residues" evidence="9">
    <location>
        <begin position="128"/>
        <end position="138"/>
    </location>
</feature>
<dbReference type="EMBL" id="JAXIOK010000006">
    <property type="protein sequence ID" value="KAK4767917.1"/>
    <property type="molecule type" value="Genomic_DNA"/>
</dbReference>
<keyword evidence="7 8" id="KW-0539">Nucleus</keyword>
<gene>
    <name evidence="11" type="ORF">SAY87_003058</name>
</gene>
<keyword evidence="2 8" id="KW-0863">Zinc-finger</keyword>
<evidence type="ECO:0000259" key="10">
    <source>
        <dbReference type="PROSITE" id="PS50884"/>
    </source>
</evidence>
<keyword evidence="1" id="KW-0479">Metal-binding</keyword>
<feature type="region of interest" description="Disordered" evidence="9">
    <location>
        <begin position="1"/>
        <end position="138"/>
    </location>
</feature>
<evidence type="ECO:0000256" key="1">
    <source>
        <dbReference type="ARBA" id="ARBA00022723"/>
    </source>
</evidence>
<evidence type="ECO:0000256" key="5">
    <source>
        <dbReference type="ARBA" id="ARBA00023125"/>
    </source>
</evidence>
<keyword evidence="6" id="KW-0804">Transcription</keyword>
<reference evidence="11 12" key="1">
    <citation type="journal article" date="2023" name="Hortic Res">
        <title>Pangenome of water caltrop reveals structural variations and asymmetric subgenome divergence after allopolyploidization.</title>
        <authorList>
            <person name="Zhang X."/>
            <person name="Chen Y."/>
            <person name="Wang L."/>
            <person name="Yuan Y."/>
            <person name="Fang M."/>
            <person name="Shi L."/>
            <person name="Lu R."/>
            <person name="Comes H.P."/>
            <person name="Ma Y."/>
            <person name="Chen Y."/>
            <person name="Huang G."/>
            <person name="Zhou Y."/>
            <person name="Zheng Z."/>
            <person name="Qiu Y."/>
        </authorList>
    </citation>
    <scope>NUCLEOTIDE SEQUENCE [LARGE SCALE GENOMIC DNA]</scope>
    <source>
        <tissue evidence="11">Roots</tissue>
    </source>
</reference>
<dbReference type="PROSITE" id="PS50884">
    <property type="entry name" value="ZF_DOF_2"/>
    <property type="match status" value="1"/>
</dbReference>
<comment type="subcellular location">
    <subcellularLocation>
        <location evidence="8">Nucleus</location>
    </subcellularLocation>
</comment>
<proteinExistence type="predicted"/>
<feature type="compositionally biased region" description="Acidic residues" evidence="9">
    <location>
        <begin position="41"/>
        <end position="60"/>
    </location>
</feature>
<evidence type="ECO:0000313" key="12">
    <source>
        <dbReference type="Proteomes" id="UP001345219"/>
    </source>
</evidence>
<protein>
    <recommendedName>
        <fullName evidence="10">Dof-type domain-containing protein</fullName>
    </recommendedName>
</protein>
<dbReference type="PROSITE" id="PS01361">
    <property type="entry name" value="ZF_DOF_1"/>
    <property type="match status" value="1"/>
</dbReference>
<evidence type="ECO:0000256" key="7">
    <source>
        <dbReference type="ARBA" id="ARBA00023242"/>
    </source>
</evidence>
<dbReference type="AlphaFoldDB" id="A0AAN7KRV9"/>
<dbReference type="InterPro" id="IPR045174">
    <property type="entry name" value="Dof"/>
</dbReference>
<dbReference type="Proteomes" id="UP001345219">
    <property type="component" value="Chromosome 3"/>
</dbReference>
<dbReference type="GO" id="GO:0005634">
    <property type="term" value="C:nucleus"/>
    <property type="evidence" value="ECO:0007669"/>
    <property type="project" value="UniProtKB-SubCell"/>
</dbReference>
<evidence type="ECO:0000256" key="4">
    <source>
        <dbReference type="ARBA" id="ARBA00023015"/>
    </source>
</evidence>
<dbReference type="PANTHER" id="PTHR31089">
    <property type="entry name" value="CYCLIC DOF FACTOR 2"/>
    <property type="match status" value="1"/>
</dbReference>
<comment type="caution">
    <text evidence="11">The sequence shown here is derived from an EMBL/GenBank/DDBJ whole genome shotgun (WGS) entry which is preliminary data.</text>
</comment>